<organism evidence="1 2">
    <name type="scientific">Avena sativa</name>
    <name type="common">Oat</name>
    <dbReference type="NCBI Taxonomy" id="4498"/>
    <lineage>
        <taxon>Eukaryota</taxon>
        <taxon>Viridiplantae</taxon>
        <taxon>Streptophyta</taxon>
        <taxon>Embryophyta</taxon>
        <taxon>Tracheophyta</taxon>
        <taxon>Spermatophyta</taxon>
        <taxon>Magnoliopsida</taxon>
        <taxon>Liliopsida</taxon>
        <taxon>Poales</taxon>
        <taxon>Poaceae</taxon>
        <taxon>BOP clade</taxon>
        <taxon>Pooideae</taxon>
        <taxon>Poodae</taxon>
        <taxon>Poeae</taxon>
        <taxon>Poeae Chloroplast Group 1 (Aveneae type)</taxon>
        <taxon>Aveninae</taxon>
        <taxon>Avena</taxon>
    </lineage>
</organism>
<proteinExistence type="predicted"/>
<sequence>MIARGLMLGPDQPVVLHMLDLPRAADALNGVKMELVDAALPLLRGMPALQPLAAVFSFIAGCKAYFALGATTNFETGVVATSDEAEAFKGVNVAILIGGWPRKEGMKRKDLTAKNVPIYKSQASALQQHAAPNCKVEQRFWWWLTPRTPTRSSSRSSPPGSPAKNITCLTRLDHNRALGQVAEKLGVPVGDVRNAIIWGNHSSTQFPDASHATARTELGERPVKELVADEKWLKEEFVSTVQERGVAVIKARRQSSSLSAASAACDHMRDWILGTPKGTWVSMGVFSDGSDRVPEVLFYSFPVTCEKGEWSIVQGLQIDDFARSKMEASGTELMEEKSIAINIL</sequence>
<dbReference type="EnsemblPlants" id="AVESA.00010b.r2.2DG0370470.1">
    <property type="protein sequence ID" value="AVESA.00010b.r2.2DG0370470.1.CDS"/>
    <property type="gene ID" value="AVESA.00010b.r2.2DG0370470"/>
</dbReference>
<name>A0ACD5V2W8_AVESA</name>
<reference evidence="1" key="1">
    <citation type="submission" date="2021-05" db="EMBL/GenBank/DDBJ databases">
        <authorList>
            <person name="Scholz U."/>
            <person name="Mascher M."/>
            <person name="Fiebig A."/>
        </authorList>
    </citation>
    <scope>NUCLEOTIDE SEQUENCE [LARGE SCALE GENOMIC DNA]</scope>
</reference>
<dbReference type="Proteomes" id="UP001732700">
    <property type="component" value="Chromosome 2D"/>
</dbReference>
<accession>A0ACD5V2W8</accession>
<evidence type="ECO:0000313" key="1">
    <source>
        <dbReference type="EnsemblPlants" id="AVESA.00010b.r2.2DG0370470.1.CDS"/>
    </source>
</evidence>
<protein>
    <submittedName>
        <fullName evidence="1">Uncharacterized protein</fullName>
    </submittedName>
</protein>
<keyword evidence="2" id="KW-1185">Reference proteome</keyword>
<reference evidence="1" key="2">
    <citation type="submission" date="2025-09" db="UniProtKB">
        <authorList>
            <consortium name="EnsemblPlants"/>
        </authorList>
    </citation>
    <scope>IDENTIFICATION</scope>
</reference>
<evidence type="ECO:0000313" key="2">
    <source>
        <dbReference type="Proteomes" id="UP001732700"/>
    </source>
</evidence>